<protein>
    <submittedName>
        <fullName evidence="2">AlNc14C24G2419 protein</fullName>
    </submittedName>
</protein>
<accession>F0W6C0</accession>
<organism evidence="2">
    <name type="scientific">Albugo laibachii Nc14</name>
    <dbReference type="NCBI Taxonomy" id="890382"/>
    <lineage>
        <taxon>Eukaryota</taxon>
        <taxon>Sar</taxon>
        <taxon>Stramenopiles</taxon>
        <taxon>Oomycota</taxon>
        <taxon>Peronosporomycetes</taxon>
        <taxon>Albuginales</taxon>
        <taxon>Albuginaceae</taxon>
        <taxon>Albugo</taxon>
    </lineage>
</organism>
<evidence type="ECO:0000256" key="1">
    <source>
        <dbReference type="SAM" id="MobiDB-lite"/>
    </source>
</evidence>
<sequence length="193" mass="21154">MFYILQYGYPLLTLRDANRLTPDFSSPIVAAFARGLCAAEPSPSKTDPPRLTQAPLPSTPPLRDTETGPRQEKRSPQAVSTIGKRVKVACWSADKEEKEGSLKGLLARAVDEFPDISNPATRNANLVKAAPLWKPRYTILGAPRGSRELSSRTAESRKGLIAKITGRTRNTMERLGFVALPRAVGRFRPSKKG</sequence>
<proteinExistence type="predicted"/>
<evidence type="ECO:0000313" key="2">
    <source>
        <dbReference type="EMBL" id="CCA16663.1"/>
    </source>
</evidence>
<dbReference type="AlphaFoldDB" id="F0W6C0"/>
<feature type="region of interest" description="Disordered" evidence="1">
    <location>
        <begin position="40"/>
        <end position="81"/>
    </location>
</feature>
<reference evidence="2" key="1">
    <citation type="journal article" date="2011" name="PLoS Biol.">
        <title>Gene gain and loss during evolution of obligate parasitism in the white rust pathogen of Arabidopsis thaliana.</title>
        <authorList>
            <person name="Kemen E."/>
            <person name="Gardiner A."/>
            <person name="Schultz-Larsen T."/>
            <person name="Kemen A.C."/>
            <person name="Balmuth A.L."/>
            <person name="Robert-Seilaniantz A."/>
            <person name="Bailey K."/>
            <person name="Holub E."/>
            <person name="Studholme D.J."/>
            <person name="Maclean D."/>
            <person name="Jones J.D."/>
        </authorList>
    </citation>
    <scope>NUCLEOTIDE SEQUENCE</scope>
</reference>
<dbReference type="HOGENOM" id="CLU_1411115_0_0_1"/>
<dbReference type="EMBL" id="FR824069">
    <property type="protein sequence ID" value="CCA16663.1"/>
    <property type="molecule type" value="Genomic_DNA"/>
</dbReference>
<gene>
    <name evidence="2" type="primary">AlNc14C24G2419</name>
    <name evidence="2" type="ORF">ALNC14_028060</name>
</gene>
<reference evidence="2" key="2">
    <citation type="submission" date="2011-02" db="EMBL/GenBank/DDBJ databases">
        <authorList>
            <person name="MacLean D."/>
        </authorList>
    </citation>
    <scope>NUCLEOTIDE SEQUENCE</scope>
</reference>
<name>F0W6C0_9STRA</name>
<feature type="compositionally biased region" description="Basic and acidic residues" evidence="1">
    <location>
        <begin position="63"/>
        <end position="75"/>
    </location>
</feature>